<protein>
    <submittedName>
        <fullName evidence="2">Uncharacterized protein</fullName>
    </submittedName>
</protein>
<gene>
    <name evidence="2" type="ORF">TH606_01895</name>
</gene>
<evidence type="ECO:0000313" key="2">
    <source>
        <dbReference type="EMBL" id="OAG28354.1"/>
    </source>
</evidence>
<name>A0A177E8S0_9BACT</name>
<organism evidence="2 3">
    <name type="scientific">Thermodesulfatator autotrophicus</name>
    <dbReference type="NCBI Taxonomy" id="1795632"/>
    <lineage>
        <taxon>Bacteria</taxon>
        <taxon>Pseudomonadati</taxon>
        <taxon>Thermodesulfobacteriota</taxon>
        <taxon>Thermodesulfobacteria</taxon>
        <taxon>Thermodesulfobacteriales</taxon>
        <taxon>Thermodesulfatatoraceae</taxon>
        <taxon>Thermodesulfatator</taxon>
    </lineage>
</organism>
<accession>A0A177E8S0</accession>
<reference evidence="2 3" key="1">
    <citation type="submission" date="2016-02" db="EMBL/GenBank/DDBJ databases">
        <title>Draft genome sequence of Thermodesulfatator sp. S606.</title>
        <authorList>
            <person name="Lai Q."/>
            <person name="Cao J."/>
            <person name="Dupont S."/>
            <person name="Shao Z."/>
            <person name="Jebbar M."/>
            <person name="Alain K."/>
        </authorList>
    </citation>
    <scope>NUCLEOTIDE SEQUENCE [LARGE SCALE GENOMIC DNA]</scope>
    <source>
        <strain evidence="2 3">S606</strain>
    </source>
</reference>
<dbReference type="Proteomes" id="UP000076964">
    <property type="component" value="Unassembled WGS sequence"/>
</dbReference>
<dbReference type="AlphaFoldDB" id="A0A177E8S0"/>
<dbReference type="STRING" id="1795632.TH606_01895"/>
<evidence type="ECO:0000256" key="1">
    <source>
        <dbReference type="SAM" id="MobiDB-lite"/>
    </source>
</evidence>
<feature type="region of interest" description="Disordered" evidence="1">
    <location>
        <begin position="42"/>
        <end position="63"/>
    </location>
</feature>
<dbReference type="EMBL" id="LSFI01000006">
    <property type="protein sequence ID" value="OAG28354.1"/>
    <property type="molecule type" value="Genomic_DNA"/>
</dbReference>
<proteinExistence type="predicted"/>
<keyword evidence="3" id="KW-1185">Reference proteome</keyword>
<evidence type="ECO:0000313" key="3">
    <source>
        <dbReference type="Proteomes" id="UP000076964"/>
    </source>
</evidence>
<sequence>MAAIEEAVRENLKEAGRLMIKLSWKLSRNGFYSYCKPRILENSSKTGGMEESASSIQYSGRSR</sequence>
<comment type="caution">
    <text evidence="2">The sequence shown here is derived from an EMBL/GenBank/DDBJ whole genome shotgun (WGS) entry which is preliminary data.</text>
</comment>